<reference evidence="3" key="1">
    <citation type="journal article" date="2012" name="Science">
        <title>The Paleozoic origin of enzymatic lignin decomposition reconstructed from 31 fungal genomes.</title>
        <authorList>
            <person name="Floudas D."/>
            <person name="Binder M."/>
            <person name="Riley R."/>
            <person name="Barry K."/>
            <person name="Blanchette R.A."/>
            <person name="Henrissat B."/>
            <person name="Martinez A.T."/>
            <person name="Otillar R."/>
            <person name="Spatafora J.W."/>
            <person name="Yadav J.S."/>
            <person name="Aerts A."/>
            <person name="Benoit I."/>
            <person name="Boyd A."/>
            <person name="Carlson A."/>
            <person name="Copeland A."/>
            <person name="Coutinho P.M."/>
            <person name="de Vries R.P."/>
            <person name="Ferreira P."/>
            <person name="Findley K."/>
            <person name="Foster B."/>
            <person name="Gaskell J."/>
            <person name="Glotzer D."/>
            <person name="Gorecki P."/>
            <person name="Heitman J."/>
            <person name="Hesse C."/>
            <person name="Hori C."/>
            <person name="Igarashi K."/>
            <person name="Jurgens J.A."/>
            <person name="Kallen N."/>
            <person name="Kersten P."/>
            <person name="Kohler A."/>
            <person name="Kuees U."/>
            <person name="Kumar T.K.A."/>
            <person name="Kuo A."/>
            <person name="LaButti K."/>
            <person name="Larrondo L.F."/>
            <person name="Lindquist E."/>
            <person name="Ling A."/>
            <person name="Lombard V."/>
            <person name="Lucas S."/>
            <person name="Lundell T."/>
            <person name="Martin R."/>
            <person name="McLaughlin D.J."/>
            <person name="Morgenstern I."/>
            <person name="Morin E."/>
            <person name="Murat C."/>
            <person name="Nagy L.G."/>
            <person name="Nolan M."/>
            <person name="Ohm R.A."/>
            <person name="Patyshakuliyeva A."/>
            <person name="Rokas A."/>
            <person name="Ruiz-Duenas F.J."/>
            <person name="Sabat G."/>
            <person name="Salamov A."/>
            <person name="Samejima M."/>
            <person name="Schmutz J."/>
            <person name="Slot J.C."/>
            <person name="St John F."/>
            <person name="Stenlid J."/>
            <person name="Sun H."/>
            <person name="Sun S."/>
            <person name="Syed K."/>
            <person name="Tsang A."/>
            <person name="Wiebenga A."/>
            <person name="Young D."/>
            <person name="Pisabarro A."/>
            <person name="Eastwood D.C."/>
            <person name="Martin F."/>
            <person name="Cullen D."/>
            <person name="Grigoriev I.V."/>
            <person name="Hibbett D.S."/>
        </authorList>
    </citation>
    <scope>NUCLEOTIDE SEQUENCE [LARGE SCALE GENOMIC DNA]</scope>
    <source>
        <strain evidence="3">RWD-64-598 SS2</strain>
    </source>
</reference>
<dbReference type="EMBL" id="JH711577">
    <property type="protein sequence ID" value="EIW82199.1"/>
    <property type="molecule type" value="Genomic_DNA"/>
</dbReference>
<dbReference type="KEGG" id="cput:CONPUDRAFT_153087"/>
<dbReference type="GeneID" id="19203111"/>
<keyword evidence="3" id="KW-1185">Reference proteome</keyword>
<dbReference type="RefSeq" id="XP_007767952.1">
    <property type="nucleotide sequence ID" value="XM_007769762.1"/>
</dbReference>
<accession>A0A5M3MSQ4</accession>
<protein>
    <submittedName>
        <fullName evidence="2">Uncharacterized protein</fullName>
    </submittedName>
</protein>
<dbReference type="OMA" id="HYDNESQ"/>
<organism evidence="2 3">
    <name type="scientific">Coniophora puteana (strain RWD-64-598)</name>
    <name type="common">Brown rot fungus</name>
    <dbReference type="NCBI Taxonomy" id="741705"/>
    <lineage>
        <taxon>Eukaryota</taxon>
        <taxon>Fungi</taxon>
        <taxon>Dikarya</taxon>
        <taxon>Basidiomycota</taxon>
        <taxon>Agaricomycotina</taxon>
        <taxon>Agaricomycetes</taxon>
        <taxon>Agaricomycetidae</taxon>
        <taxon>Boletales</taxon>
        <taxon>Coniophorineae</taxon>
        <taxon>Coniophoraceae</taxon>
        <taxon>Coniophora</taxon>
    </lineage>
</organism>
<comment type="caution">
    <text evidence="2">The sequence shown here is derived from an EMBL/GenBank/DDBJ whole genome shotgun (WGS) entry which is preliminary data.</text>
</comment>
<gene>
    <name evidence="2" type="ORF">CONPUDRAFT_153087</name>
</gene>
<name>A0A5M3MSQ4_CONPW</name>
<evidence type="ECO:0000313" key="2">
    <source>
        <dbReference type="EMBL" id="EIW82199.1"/>
    </source>
</evidence>
<sequence length="319" mass="35019">MPSLFSSESSPRLPPFERLLVLGSYPVASPIHLCISVLAELASTSAPNTESLRSLSAQHHALIISPSRPKLLAGLRDVQRAPTWVRDEAGTGRVMGLARGVQLFYPATPGELAALLLSLRTDAHGALDNKMTLAGPPALVVLHEPSSYFLDGWRDSEWTVSSYLMLVVHVLGTLAFLTSKEQRQASRPASRCAHPPHHDAPPDSCPPIRFALFDSRLHTLKLPVVRVPPPGPFEDTGPERAATSGEGDDAAKDVLVFVRRYFEWVVTFEPESDPGSTDTEMAVVRTARLHNEMAVSPDEDLTWKWLERTSQDGVLLEWN</sequence>
<dbReference type="Proteomes" id="UP000053558">
    <property type="component" value="Unassembled WGS sequence"/>
</dbReference>
<feature type="region of interest" description="Disordered" evidence="1">
    <location>
        <begin position="186"/>
        <end position="205"/>
    </location>
</feature>
<evidence type="ECO:0000256" key="1">
    <source>
        <dbReference type="SAM" id="MobiDB-lite"/>
    </source>
</evidence>
<proteinExistence type="predicted"/>
<dbReference type="AlphaFoldDB" id="A0A5M3MSQ4"/>
<evidence type="ECO:0000313" key="3">
    <source>
        <dbReference type="Proteomes" id="UP000053558"/>
    </source>
</evidence>
<dbReference type="OrthoDB" id="3224367at2759"/>